<dbReference type="Proteomes" id="UP000626092">
    <property type="component" value="Unassembled WGS sequence"/>
</dbReference>
<dbReference type="GO" id="GO:0003677">
    <property type="term" value="F:DNA binding"/>
    <property type="evidence" value="ECO:0007669"/>
    <property type="project" value="InterPro"/>
</dbReference>
<dbReference type="AlphaFoldDB" id="A0A834H868"/>
<proteinExistence type="predicted"/>
<feature type="region of interest" description="Disordered" evidence="1">
    <location>
        <begin position="237"/>
        <end position="257"/>
    </location>
</feature>
<accession>A0A834H868</accession>
<dbReference type="PANTHER" id="PTHR35133:SF1">
    <property type="entry name" value="PROTEIN EFFECTOR OF TRANSCRIPTION 2-RELATED"/>
    <property type="match status" value="1"/>
</dbReference>
<keyword evidence="3" id="KW-1185">Reference proteome</keyword>
<gene>
    <name evidence="2" type="ORF">RHSIM_Rhsim03G0233900</name>
</gene>
<dbReference type="Pfam" id="PF19239">
    <property type="entry name" value="GIY_YIG_domain"/>
    <property type="match status" value="1"/>
</dbReference>
<comment type="caution">
    <text evidence="2">The sequence shown here is derived from an EMBL/GenBank/DDBJ whole genome shotgun (WGS) entry which is preliminary data.</text>
</comment>
<evidence type="ECO:0000313" key="3">
    <source>
        <dbReference type="Proteomes" id="UP000626092"/>
    </source>
</evidence>
<dbReference type="OrthoDB" id="1922121at2759"/>
<sequence length="311" mass="35222">MEFQVVSSSNNRLKREDCFHPKHDSLFYEWKVLVGPSDWEDHSLWIGAERYRVHNLPNCYSCPGLYELGIVISGAHSGSKIGNLDPVPFYLGQSGDVRTRLQLYGRDGAHLKNGNSNGQVNDYVLQQGHGAFSEAFSRGYTIVYRWAPMENKEEAEEAETRLLNTYDYALNKGNNGVRRLEDVFQKLQGTTLDDGSACRRPPAEGRKRCQQHKGMRAMTLEGVHQIYVRLAQRMDPSSVERPSMEGRGVRSTEAKEPPSELCYIDSRTSVCRVIRRVPLSGLLDVILLNGPTQNSDEIAMFLDNINEAFQY</sequence>
<reference evidence="2" key="1">
    <citation type="submission" date="2019-11" db="EMBL/GenBank/DDBJ databases">
        <authorList>
            <person name="Liu Y."/>
            <person name="Hou J."/>
            <person name="Li T.-Q."/>
            <person name="Guan C.-H."/>
            <person name="Wu X."/>
            <person name="Wu H.-Z."/>
            <person name="Ling F."/>
            <person name="Zhang R."/>
            <person name="Shi X.-G."/>
            <person name="Ren J.-P."/>
            <person name="Chen E.-F."/>
            <person name="Sun J.-M."/>
        </authorList>
    </citation>
    <scope>NUCLEOTIDE SEQUENCE</scope>
    <source>
        <strain evidence="2">Adult_tree_wgs_1</strain>
        <tissue evidence="2">Leaves</tissue>
    </source>
</reference>
<organism evidence="2 3">
    <name type="scientific">Rhododendron simsii</name>
    <name type="common">Sims's rhododendron</name>
    <dbReference type="NCBI Taxonomy" id="118357"/>
    <lineage>
        <taxon>Eukaryota</taxon>
        <taxon>Viridiplantae</taxon>
        <taxon>Streptophyta</taxon>
        <taxon>Embryophyta</taxon>
        <taxon>Tracheophyta</taxon>
        <taxon>Spermatophyta</taxon>
        <taxon>Magnoliopsida</taxon>
        <taxon>eudicotyledons</taxon>
        <taxon>Gunneridae</taxon>
        <taxon>Pentapetalae</taxon>
        <taxon>asterids</taxon>
        <taxon>Ericales</taxon>
        <taxon>Ericaceae</taxon>
        <taxon>Ericoideae</taxon>
        <taxon>Rhodoreae</taxon>
        <taxon>Rhododendron</taxon>
    </lineage>
</organism>
<protein>
    <submittedName>
        <fullName evidence="2">Uncharacterized protein</fullName>
    </submittedName>
</protein>
<dbReference type="GO" id="GO:0006355">
    <property type="term" value="P:regulation of DNA-templated transcription"/>
    <property type="evidence" value="ECO:0007669"/>
    <property type="project" value="InterPro"/>
</dbReference>
<evidence type="ECO:0000256" key="1">
    <source>
        <dbReference type="SAM" id="MobiDB-lite"/>
    </source>
</evidence>
<dbReference type="InterPro" id="IPR038909">
    <property type="entry name" value="Effector_transcript"/>
</dbReference>
<dbReference type="PANTHER" id="PTHR35133">
    <property type="entry name" value="PROTEIN EFFECTOR OF TRANSCRIPTION 2-RELATED"/>
    <property type="match status" value="1"/>
</dbReference>
<dbReference type="EMBL" id="WJXA01000003">
    <property type="protein sequence ID" value="KAF7149348.1"/>
    <property type="molecule type" value="Genomic_DNA"/>
</dbReference>
<evidence type="ECO:0000313" key="2">
    <source>
        <dbReference type="EMBL" id="KAF7149348.1"/>
    </source>
</evidence>
<name>A0A834H868_RHOSS</name>
<feature type="compositionally biased region" description="Basic and acidic residues" evidence="1">
    <location>
        <begin position="242"/>
        <end position="257"/>
    </location>
</feature>